<reference evidence="1" key="1">
    <citation type="submission" date="2020-05" db="EMBL/GenBank/DDBJ databases">
        <authorList>
            <person name="Chiriac C."/>
            <person name="Salcher M."/>
            <person name="Ghai R."/>
            <person name="Kavagutti S V."/>
        </authorList>
    </citation>
    <scope>NUCLEOTIDE SEQUENCE</scope>
</reference>
<proteinExistence type="predicted"/>
<name>A0A6J6Y4E1_9ZZZZ</name>
<accession>A0A6J6Y4E1</accession>
<dbReference type="EMBL" id="CAFAAI010000201">
    <property type="protein sequence ID" value="CAB4803689.1"/>
    <property type="molecule type" value="Genomic_DNA"/>
</dbReference>
<organism evidence="1">
    <name type="scientific">freshwater metagenome</name>
    <dbReference type="NCBI Taxonomy" id="449393"/>
    <lineage>
        <taxon>unclassified sequences</taxon>
        <taxon>metagenomes</taxon>
        <taxon>ecological metagenomes</taxon>
    </lineage>
</organism>
<dbReference type="AlphaFoldDB" id="A0A6J6Y4E1"/>
<sequence>MKKLILSALLCINSLAFAHCSNPVVCEMKYVDQAFTKTALTGEALDKARAMREEGEKLYKDGNEDDAIKVLKKAKKYLLEGKLDS</sequence>
<protein>
    <submittedName>
        <fullName evidence="1">Unannotated protein</fullName>
    </submittedName>
</protein>
<evidence type="ECO:0000313" key="1">
    <source>
        <dbReference type="EMBL" id="CAB4803689.1"/>
    </source>
</evidence>
<gene>
    <name evidence="1" type="ORF">UFOPK2992_01160</name>
</gene>